<dbReference type="PROSITE" id="PS50943">
    <property type="entry name" value="HTH_CROC1"/>
    <property type="match status" value="1"/>
</dbReference>
<keyword evidence="2" id="KW-0812">Transmembrane</keyword>
<organism evidence="4 5">
    <name type="scientific">Nesterenkonia alkaliphila</name>
    <dbReference type="NCBI Taxonomy" id="1463631"/>
    <lineage>
        <taxon>Bacteria</taxon>
        <taxon>Bacillati</taxon>
        <taxon>Actinomycetota</taxon>
        <taxon>Actinomycetes</taxon>
        <taxon>Micrococcales</taxon>
        <taxon>Micrococcaceae</taxon>
        <taxon>Nesterenkonia</taxon>
    </lineage>
</organism>
<dbReference type="GO" id="GO:0003677">
    <property type="term" value="F:DNA binding"/>
    <property type="evidence" value="ECO:0007669"/>
    <property type="project" value="InterPro"/>
</dbReference>
<sequence>MSNSAPDQEVERQALSEDSVQQFAEDLNELRARAGNPILAALSKKAKVSKSVLSDAFRGHRLPTENTTEKLVAALGEDPTPWLERRRALDPRAAHRSSSAESPLTGETPQVRAGQTGASGAAPAPAPVRHEAERQRSRGSLTVLVAAAVGLIAALLGNAMWDSFARSSEPVASEERPGLSAEGDELRTAVEEILAELREEAADEGREEPASGVDPMNTVCHEDAVIAASEERLEGTVQVQILWSNECRAAWGRITRWDEQSMGNHVGFVVYPQTEGPESENAVHREAFDVQSVYTPMLIEENIDTRICGVAYISTDEAEGEIELAPPMCI</sequence>
<protein>
    <submittedName>
        <fullName evidence="4">DUF2690 domain-containing protein</fullName>
    </submittedName>
</protein>
<dbReference type="Gene3D" id="1.10.260.40">
    <property type="entry name" value="lambda repressor-like DNA-binding domains"/>
    <property type="match status" value="1"/>
</dbReference>
<keyword evidence="5" id="KW-1185">Reference proteome</keyword>
<feature type="region of interest" description="Disordered" evidence="1">
    <location>
        <begin position="1"/>
        <end position="20"/>
    </location>
</feature>
<accession>A0A7K1ULH6</accession>
<dbReference type="SUPFAM" id="SSF47413">
    <property type="entry name" value="lambda repressor-like DNA-binding domains"/>
    <property type="match status" value="1"/>
</dbReference>
<keyword evidence="2" id="KW-1133">Transmembrane helix</keyword>
<keyword evidence="2" id="KW-0472">Membrane</keyword>
<dbReference type="InterPro" id="IPR001387">
    <property type="entry name" value="Cro/C1-type_HTH"/>
</dbReference>
<comment type="caution">
    <text evidence="4">The sequence shown here is derived from an EMBL/GenBank/DDBJ whole genome shotgun (WGS) entry which is preliminary data.</text>
</comment>
<dbReference type="EMBL" id="WRPM01000096">
    <property type="protein sequence ID" value="MVT27286.1"/>
    <property type="molecule type" value="Genomic_DNA"/>
</dbReference>
<feature type="compositionally biased region" description="Low complexity" evidence="1">
    <location>
        <begin position="113"/>
        <end position="123"/>
    </location>
</feature>
<evidence type="ECO:0000259" key="3">
    <source>
        <dbReference type="PROSITE" id="PS50943"/>
    </source>
</evidence>
<feature type="compositionally biased region" description="Polar residues" evidence="1">
    <location>
        <begin position="96"/>
        <end position="108"/>
    </location>
</feature>
<reference evidence="4 5" key="1">
    <citation type="submission" date="2019-12" db="EMBL/GenBank/DDBJ databases">
        <title>Nesterenkonia muleiensis sp. nov., a novel actinobacterium isolated from sap of Populus euphratica.</title>
        <authorList>
            <person name="Wang R."/>
        </authorList>
    </citation>
    <scope>NUCLEOTIDE SEQUENCE [LARGE SCALE GENOMIC DNA]</scope>
    <source>
        <strain evidence="4 5">F10</strain>
    </source>
</reference>
<dbReference type="InterPro" id="IPR010982">
    <property type="entry name" value="Lambda_DNA-bd_dom_sf"/>
</dbReference>
<name>A0A7K1ULH6_9MICC</name>
<dbReference type="Pfam" id="PF10901">
    <property type="entry name" value="DUF2690"/>
    <property type="match status" value="1"/>
</dbReference>
<feature type="region of interest" description="Disordered" evidence="1">
    <location>
        <begin position="89"/>
        <end position="135"/>
    </location>
</feature>
<feature type="domain" description="HTH cro/C1-type" evidence="3">
    <location>
        <begin position="39"/>
        <end position="83"/>
    </location>
</feature>
<dbReference type="AlphaFoldDB" id="A0A7K1ULH6"/>
<gene>
    <name evidence="4" type="ORF">GNZ21_13160</name>
</gene>
<evidence type="ECO:0000256" key="2">
    <source>
        <dbReference type="SAM" id="Phobius"/>
    </source>
</evidence>
<evidence type="ECO:0000313" key="5">
    <source>
        <dbReference type="Proteomes" id="UP000460157"/>
    </source>
</evidence>
<dbReference type="Proteomes" id="UP000460157">
    <property type="component" value="Unassembled WGS sequence"/>
</dbReference>
<proteinExistence type="predicted"/>
<dbReference type="InterPro" id="IPR021224">
    <property type="entry name" value="DUF2690"/>
</dbReference>
<dbReference type="OrthoDB" id="4988873at2"/>
<feature type="transmembrane region" description="Helical" evidence="2">
    <location>
        <begin position="139"/>
        <end position="161"/>
    </location>
</feature>
<evidence type="ECO:0000313" key="4">
    <source>
        <dbReference type="EMBL" id="MVT27286.1"/>
    </source>
</evidence>
<evidence type="ECO:0000256" key="1">
    <source>
        <dbReference type="SAM" id="MobiDB-lite"/>
    </source>
</evidence>